<name>A0A7J0HAG2_9ERIC</name>
<dbReference type="Proteomes" id="UP000585474">
    <property type="component" value="Unassembled WGS sequence"/>
</dbReference>
<protein>
    <submittedName>
        <fullName evidence="1">Uncharacterized protein</fullName>
    </submittedName>
</protein>
<evidence type="ECO:0000313" key="1">
    <source>
        <dbReference type="EMBL" id="GFZ20008.1"/>
    </source>
</evidence>
<evidence type="ECO:0000313" key="2">
    <source>
        <dbReference type="Proteomes" id="UP000585474"/>
    </source>
</evidence>
<dbReference type="AlphaFoldDB" id="A0A7J0HAG2"/>
<reference evidence="1 2" key="1">
    <citation type="submission" date="2019-07" db="EMBL/GenBank/DDBJ databases">
        <title>De Novo Assembly of kiwifruit Actinidia rufa.</title>
        <authorList>
            <person name="Sugita-Konishi S."/>
            <person name="Sato K."/>
            <person name="Mori E."/>
            <person name="Abe Y."/>
            <person name="Kisaki G."/>
            <person name="Hamano K."/>
            <person name="Suezawa K."/>
            <person name="Otani M."/>
            <person name="Fukuda T."/>
            <person name="Manabe T."/>
            <person name="Gomi K."/>
            <person name="Tabuchi M."/>
            <person name="Akimitsu K."/>
            <person name="Kataoka I."/>
        </authorList>
    </citation>
    <scope>NUCLEOTIDE SEQUENCE [LARGE SCALE GENOMIC DNA]</scope>
    <source>
        <strain evidence="2">cv. Fuchu</strain>
    </source>
</reference>
<keyword evidence="2" id="KW-1185">Reference proteome</keyword>
<comment type="caution">
    <text evidence="1">The sequence shown here is derived from an EMBL/GenBank/DDBJ whole genome shotgun (WGS) entry which is preliminary data.</text>
</comment>
<organism evidence="1 2">
    <name type="scientific">Actinidia rufa</name>
    <dbReference type="NCBI Taxonomy" id="165716"/>
    <lineage>
        <taxon>Eukaryota</taxon>
        <taxon>Viridiplantae</taxon>
        <taxon>Streptophyta</taxon>
        <taxon>Embryophyta</taxon>
        <taxon>Tracheophyta</taxon>
        <taxon>Spermatophyta</taxon>
        <taxon>Magnoliopsida</taxon>
        <taxon>eudicotyledons</taxon>
        <taxon>Gunneridae</taxon>
        <taxon>Pentapetalae</taxon>
        <taxon>asterids</taxon>
        <taxon>Ericales</taxon>
        <taxon>Actinidiaceae</taxon>
        <taxon>Actinidia</taxon>
    </lineage>
</organism>
<dbReference type="EMBL" id="BJWL01000028">
    <property type="protein sequence ID" value="GFZ20008.1"/>
    <property type="molecule type" value="Genomic_DNA"/>
</dbReference>
<accession>A0A7J0HAG2</accession>
<gene>
    <name evidence="1" type="ORF">Acr_28g0007130</name>
</gene>
<sequence>MPYRGCTMNVGHVVEMKSQGHLILIVNDEVETSKVKIGEVNLILRVMSEMRTMGEMRTIEEVDNIP</sequence>
<proteinExistence type="predicted"/>